<dbReference type="InterPro" id="IPR019734">
    <property type="entry name" value="TPR_rpt"/>
</dbReference>
<reference evidence="5" key="1">
    <citation type="journal article" date="2019" name="Int. J. Syst. Evol. Microbiol.">
        <title>The Global Catalogue of Microorganisms (GCM) 10K type strain sequencing project: providing services to taxonomists for standard genome sequencing and annotation.</title>
        <authorList>
            <consortium name="The Broad Institute Genomics Platform"/>
            <consortium name="The Broad Institute Genome Sequencing Center for Infectious Disease"/>
            <person name="Wu L."/>
            <person name="Ma J."/>
        </authorList>
    </citation>
    <scope>NUCLEOTIDE SEQUENCE [LARGE SCALE GENOMIC DNA]</scope>
    <source>
        <strain evidence="5">JCM 17917</strain>
    </source>
</reference>
<evidence type="ECO:0000256" key="3">
    <source>
        <dbReference type="PROSITE-ProRule" id="PRU00339"/>
    </source>
</evidence>
<dbReference type="PROSITE" id="PS50005">
    <property type="entry name" value="TPR"/>
    <property type="match status" value="2"/>
</dbReference>
<accession>A0ABP8FI66</accession>
<feature type="repeat" description="TPR" evidence="3">
    <location>
        <begin position="95"/>
        <end position="128"/>
    </location>
</feature>
<comment type="caution">
    <text evidence="4">The sequence shown here is derived from an EMBL/GenBank/DDBJ whole genome shotgun (WGS) entry which is preliminary data.</text>
</comment>
<evidence type="ECO:0000256" key="2">
    <source>
        <dbReference type="ARBA" id="ARBA00022803"/>
    </source>
</evidence>
<feature type="repeat" description="TPR" evidence="3">
    <location>
        <begin position="129"/>
        <end position="162"/>
    </location>
</feature>
<protein>
    <recommendedName>
        <fullName evidence="6">Tetratricopeptide repeat-containing protein</fullName>
    </recommendedName>
</protein>
<dbReference type="Gene3D" id="1.25.40.10">
    <property type="entry name" value="Tetratricopeptide repeat domain"/>
    <property type="match status" value="1"/>
</dbReference>
<dbReference type="Proteomes" id="UP001501844">
    <property type="component" value="Unassembled WGS sequence"/>
</dbReference>
<dbReference type="SMART" id="SM00028">
    <property type="entry name" value="TPR"/>
    <property type="match status" value="3"/>
</dbReference>
<evidence type="ECO:0000313" key="5">
    <source>
        <dbReference type="Proteomes" id="UP001501844"/>
    </source>
</evidence>
<proteinExistence type="predicted"/>
<keyword evidence="5" id="KW-1185">Reference proteome</keyword>
<dbReference type="EMBL" id="BAABGX010000002">
    <property type="protein sequence ID" value="GAA4304027.1"/>
    <property type="molecule type" value="Genomic_DNA"/>
</dbReference>
<dbReference type="PANTHER" id="PTHR44943:SF8">
    <property type="entry name" value="TPR REPEAT-CONTAINING PROTEIN MJ0263"/>
    <property type="match status" value="1"/>
</dbReference>
<dbReference type="PANTHER" id="PTHR44943">
    <property type="entry name" value="CELLULOSE SYNTHASE OPERON PROTEIN C"/>
    <property type="match status" value="1"/>
</dbReference>
<evidence type="ECO:0000256" key="1">
    <source>
        <dbReference type="ARBA" id="ARBA00022737"/>
    </source>
</evidence>
<gene>
    <name evidence="4" type="ORF">GCM10023183_17090</name>
</gene>
<dbReference type="RefSeq" id="WP_345164661.1">
    <property type="nucleotide sequence ID" value="NZ_BAABGX010000002.1"/>
</dbReference>
<dbReference type="Pfam" id="PF13432">
    <property type="entry name" value="TPR_16"/>
    <property type="match status" value="1"/>
</dbReference>
<organism evidence="4 5">
    <name type="scientific">Nibribacter koreensis</name>
    <dbReference type="NCBI Taxonomy" id="1084519"/>
    <lineage>
        <taxon>Bacteria</taxon>
        <taxon>Pseudomonadati</taxon>
        <taxon>Bacteroidota</taxon>
        <taxon>Cytophagia</taxon>
        <taxon>Cytophagales</taxon>
        <taxon>Hymenobacteraceae</taxon>
        <taxon>Nibribacter</taxon>
    </lineage>
</organism>
<sequence>MRAITLGLLLLLTTGQITFGQTNKEKALAKAQEAIKLMDSGKFEKSITLLQEAQKLDPDRFDYPYELAYAHYLKQDYTGAVTILESTKSHKDVSDRLFQLLGNSYDVLGKSEKAFEAYDEGLNLFPNSGRLYLEKGNVYWGKKEYGKALPFYEKGIETDPKFPSNYYRAAKIYCGSTEEVWGMMYGEIFMNLERNSKRTAEISKLLYDTYKSEIKISSDTSFSVSFSKNATMNVSDLKSPGKLKLPYGVGVYEPTLMFSIPFIESIDIHSLAKIRSNFVDNYFKYGHDKAYPNVLLTYQKNVKDAGHMEAYNHWILMKGDEDGFGKWLSANQDKWDSFVAWFGENTLPVSDKNKFHSGQY</sequence>
<dbReference type="Pfam" id="PF13181">
    <property type="entry name" value="TPR_8"/>
    <property type="match status" value="2"/>
</dbReference>
<keyword evidence="2 3" id="KW-0802">TPR repeat</keyword>
<evidence type="ECO:0008006" key="6">
    <source>
        <dbReference type="Google" id="ProtNLM"/>
    </source>
</evidence>
<dbReference type="InterPro" id="IPR011990">
    <property type="entry name" value="TPR-like_helical_dom_sf"/>
</dbReference>
<dbReference type="InterPro" id="IPR051685">
    <property type="entry name" value="Ycf3/AcsC/BcsC/TPR_MFPF"/>
</dbReference>
<name>A0ABP8FI66_9BACT</name>
<dbReference type="SUPFAM" id="SSF48452">
    <property type="entry name" value="TPR-like"/>
    <property type="match status" value="1"/>
</dbReference>
<evidence type="ECO:0000313" key="4">
    <source>
        <dbReference type="EMBL" id="GAA4304027.1"/>
    </source>
</evidence>
<keyword evidence="1" id="KW-0677">Repeat</keyword>